<comment type="subcellular location">
    <subcellularLocation>
        <location evidence="1">Cytoplasm</location>
    </subcellularLocation>
</comment>
<dbReference type="InterPro" id="IPR043136">
    <property type="entry name" value="B30.2/SPRY_sf"/>
</dbReference>
<keyword evidence="5" id="KW-1185">Reference proteome</keyword>
<dbReference type="SMART" id="SM00969">
    <property type="entry name" value="SOCS_box"/>
    <property type="match status" value="1"/>
</dbReference>
<dbReference type="InterPro" id="IPR001496">
    <property type="entry name" value="SOCS_box"/>
</dbReference>
<feature type="domain" description="SOCS box" evidence="3">
    <location>
        <begin position="40"/>
        <end position="92"/>
    </location>
</feature>
<gene>
    <name evidence="4" type="ORF">XAT740_LOCUS63621</name>
</gene>
<dbReference type="Pfam" id="PF00622">
    <property type="entry name" value="SPRY"/>
    <property type="match status" value="1"/>
</dbReference>
<dbReference type="GO" id="GO:0035556">
    <property type="term" value="P:intracellular signal transduction"/>
    <property type="evidence" value="ECO:0007669"/>
    <property type="project" value="InterPro"/>
</dbReference>
<dbReference type="FunFam" id="1.10.750.20:FF:000001">
    <property type="entry name" value="Ankyrin repeat and SOCS box containing 1"/>
    <property type="match status" value="1"/>
</dbReference>
<dbReference type="SUPFAM" id="SSF158235">
    <property type="entry name" value="SOCS box-like"/>
    <property type="match status" value="1"/>
</dbReference>
<evidence type="ECO:0000256" key="2">
    <source>
        <dbReference type="ARBA" id="ARBA00022490"/>
    </source>
</evidence>
<dbReference type="InterPro" id="IPR013320">
    <property type="entry name" value="ConA-like_dom_sf"/>
</dbReference>
<proteinExistence type="predicted"/>
<evidence type="ECO:0000256" key="1">
    <source>
        <dbReference type="ARBA" id="ARBA00004496"/>
    </source>
</evidence>
<dbReference type="PANTHER" id="PTHR12245">
    <property type="entry name" value="SPRY DOMAIN CONTAINING SOCS BOX PROTEIN"/>
    <property type="match status" value="1"/>
</dbReference>
<dbReference type="Pfam" id="PF07525">
    <property type="entry name" value="SOCS_box"/>
    <property type="match status" value="1"/>
</dbReference>
<sequence>MEEGTLSYIVDGQYLGVAFSDLKDKGTLYPMVSSVWGHCEITMRYINGLEPEPFQLMDTCRRVIRKQLGRTNLHLINQLPLPTSLQNYLVYQ</sequence>
<dbReference type="InterPro" id="IPR003877">
    <property type="entry name" value="SPRY_dom"/>
</dbReference>
<dbReference type="Proteomes" id="UP000663828">
    <property type="component" value="Unassembled WGS sequence"/>
</dbReference>
<accession>A0A816HUL7</accession>
<name>A0A816HUL7_ADIRI</name>
<dbReference type="InterPro" id="IPR036036">
    <property type="entry name" value="SOCS_box-like_dom_sf"/>
</dbReference>
<evidence type="ECO:0000313" key="4">
    <source>
        <dbReference type="EMBL" id="CAF1690154.1"/>
    </source>
</evidence>
<dbReference type="GO" id="GO:0019005">
    <property type="term" value="C:SCF ubiquitin ligase complex"/>
    <property type="evidence" value="ECO:0007669"/>
    <property type="project" value="TreeGrafter"/>
</dbReference>
<dbReference type="Gene3D" id="1.10.750.20">
    <property type="entry name" value="SOCS box"/>
    <property type="match status" value="1"/>
</dbReference>
<dbReference type="PANTHER" id="PTHR12245:SF3">
    <property type="entry name" value="SPRY DOMAIN-CONTAINING SOCS BOX PROTEIN 4"/>
    <property type="match status" value="1"/>
</dbReference>
<dbReference type="AlphaFoldDB" id="A0A816HUL7"/>
<dbReference type="EMBL" id="CAJNOR010020012">
    <property type="protein sequence ID" value="CAF1690154.1"/>
    <property type="molecule type" value="Genomic_DNA"/>
</dbReference>
<keyword evidence="2" id="KW-0963">Cytoplasm</keyword>
<dbReference type="Gene3D" id="2.60.120.920">
    <property type="match status" value="1"/>
</dbReference>
<dbReference type="InterPro" id="IPR050672">
    <property type="entry name" value="FBXO45-Fsn/SPSB_families"/>
</dbReference>
<dbReference type="GO" id="GO:0043161">
    <property type="term" value="P:proteasome-mediated ubiquitin-dependent protein catabolic process"/>
    <property type="evidence" value="ECO:0007669"/>
    <property type="project" value="TreeGrafter"/>
</dbReference>
<evidence type="ECO:0000313" key="5">
    <source>
        <dbReference type="Proteomes" id="UP000663828"/>
    </source>
</evidence>
<dbReference type="PROSITE" id="PS50225">
    <property type="entry name" value="SOCS"/>
    <property type="match status" value="1"/>
</dbReference>
<dbReference type="SUPFAM" id="SSF49899">
    <property type="entry name" value="Concanavalin A-like lectins/glucanases"/>
    <property type="match status" value="1"/>
</dbReference>
<organism evidence="4 5">
    <name type="scientific">Adineta ricciae</name>
    <name type="common">Rotifer</name>
    <dbReference type="NCBI Taxonomy" id="249248"/>
    <lineage>
        <taxon>Eukaryota</taxon>
        <taxon>Metazoa</taxon>
        <taxon>Spiralia</taxon>
        <taxon>Gnathifera</taxon>
        <taxon>Rotifera</taxon>
        <taxon>Eurotatoria</taxon>
        <taxon>Bdelloidea</taxon>
        <taxon>Adinetida</taxon>
        <taxon>Adinetidae</taxon>
        <taxon>Adineta</taxon>
    </lineage>
</organism>
<evidence type="ECO:0000259" key="3">
    <source>
        <dbReference type="PROSITE" id="PS50225"/>
    </source>
</evidence>
<protein>
    <recommendedName>
        <fullName evidence="3">SOCS box domain-containing protein</fullName>
    </recommendedName>
</protein>
<reference evidence="4" key="1">
    <citation type="submission" date="2021-02" db="EMBL/GenBank/DDBJ databases">
        <authorList>
            <person name="Nowell W R."/>
        </authorList>
    </citation>
    <scope>NUCLEOTIDE SEQUENCE</scope>
</reference>
<comment type="caution">
    <text evidence="4">The sequence shown here is derived from an EMBL/GenBank/DDBJ whole genome shotgun (WGS) entry which is preliminary data.</text>
</comment>
<dbReference type="GO" id="GO:0005737">
    <property type="term" value="C:cytoplasm"/>
    <property type="evidence" value="ECO:0007669"/>
    <property type="project" value="UniProtKB-SubCell"/>
</dbReference>